<dbReference type="InterPro" id="IPR012373">
    <property type="entry name" value="Ferrdict_sens_TM"/>
</dbReference>
<dbReference type="RefSeq" id="WP_184263894.1">
    <property type="nucleotide sequence ID" value="NZ_JACIIX010000009.1"/>
</dbReference>
<evidence type="ECO:0000313" key="4">
    <source>
        <dbReference type="EMBL" id="MBB6211076.1"/>
    </source>
</evidence>
<dbReference type="AlphaFoldDB" id="A0A7W9ZGH3"/>
<evidence type="ECO:0000256" key="1">
    <source>
        <dbReference type="SAM" id="Phobius"/>
    </source>
</evidence>
<dbReference type="Gene3D" id="2.60.120.1440">
    <property type="match status" value="1"/>
</dbReference>
<protein>
    <submittedName>
        <fullName evidence="4">Transmembrane sensor</fullName>
    </submittedName>
</protein>
<dbReference type="PANTHER" id="PTHR30273:SF2">
    <property type="entry name" value="PROTEIN FECR"/>
    <property type="match status" value="1"/>
</dbReference>
<dbReference type="GO" id="GO:0016989">
    <property type="term" value="F:sigma factor antagonist activity"/>
    <property type="evidence" value="ECO:0007669"/>
    <property type="project" value="TreeGrafter"/>
</dbReference>
<evidence type="ECO:0000313" key="5">
    <source>
        <dbReference type="Proteomes" id="UP000544872"/>
    </source>
</evidence>
<accession>A0A7W9ZGH3</accession>
<feature type="transmembrane region" description="Helical" evidence="1">
    <location>
        <begin position="86"/>
        <end position="104"/>
    </location>
</feature>
<keyword evidence="1" id="KW-1133">Transmembrane helix</keyword>
<dbReference type="Pfam" id="PF04773">
    <property type="entry name" value="FecR"/>
    <property type="match status" value="1"/>
</dbReference>
<dbReference type="PANTHER" id="PTHR30273">
    <property type="entry name" value="PERIPLASMIC SIGNAL SENSOR AND SIGMA FACTOR ACTIVATOR FECR-RELATED"/>
    <property type="match status" value="1"/>
</dbReference>
<proteinExistence type="predicted"/>
<evidence type="ECO:0000259" key="3">
    <source>
        <dbReference type="Pfam" id="PF16220"/>
    </source>
</evidence>
<keyword evidence="1" id="KW-0472">Membrane</keyword>
<comment type="caution">
    <text evidence="4">The sequence shown here is derived from an EMBL/GenBank/DDBJ whole genome shotgun (WGS) entry which is preliminary data.</text>
</comment>
<feature type="domain" description="FecR N-terminal" evidence="3">
    <location>
        <begin position="21"/>
        <end position="62"/>
    </location>
</feature>
<dbReference type="EMBL" id="JACIIX010000009">
    <property type="protein sequence ID" value="MBB6211076.1"/>
    <property type="molecule type" value="Genomic_DNA"/>
</dbReference>
<feature type="domain" description="FecR protein" evidence="2">
    <location>
        <begin position="120"/>
        <end position="210"/>
    </location>
</feature>
<evidence type="ECO:0000259" key="2">
    <source>
        <dbReference type="Pfam" id="PF04773"/>
    </source>
</evidence>
<dbReference type="InterPro" id="IPR032623">
    <property type="entry name" value="FecR_N"/>
</dbReference>
<name>A0A7W9ZGH3_NOVIT</name>
<dbReference type="Gene3D" id="3.55.50.30">
    <property type="match status" value="1"/>
</dbReference>
<sequence>MSDRSQLSSPRKAVLASSPREAALAWFVRLHSGDASRDDHAAFALWADAAPEHRQEYARLDQVWEDLEHLPDPRPAQRRRRLHRRALAGAALCTLALGIAAGPLTGPFGPLPLGDGVGYAAATGQIRSVPLPDGSRLVLEAGSRAVVTYSPDRRHVELREGRVQAVVATDPARPFEVTSAGLTARALGTAYTVEQRQDATIVAVQESTVEVRRDGQPPQRLTAGQRLTASAAGMTVDRASAADTAWQNGHMVFEDVALADVIAGLNRWRPGTVLLLGPDLAARRVSGVFDTASPDAILAALTATLGLRQTRLPGGVVLLRQG</sequence>
<dbReference type="Proteomes" id="UP000544872">
    <property type="component" value="Unassembled WGS sequence"/>
</dbReference>
<dbReference type="Pfam" id="PF16220">
    <property type="entry name" value="DUF4880"/>
    <property type="match status" value="1"/>
</dbReference>
<dbReference type="PIRSF" id="PIRSF018266">
    <property type="entry name" value="FecR"/>
    <property type="match status" value="1"/>
</dbReference>
<keyword evidence="1 4" id="KW-0812">Transmembrane</keyword>
<dbReference type="InterPro" id="IPR006860">
    <property type="entry name" value="FecR"/>
</dbReference>
<organism evidence="4 5">
    <name type="scientific">Novispirillum itersonii</name>
    <name type="common">Aquaspirillum itersonii</name>
    <dbReference type="NCBI Taxonomy" id="189"/>
    <lineage>
        <taxon>Bacteria</taxon>
        <taxon>Pseudomonadati</taxon>
        <taxon>Pseudomonadota</taxon>
        <taxon>Alphaproteobacteria</taxon>
        <taxon>Rhodospirillales</taxon>
        <taxon>Novispirillaceae</taxon>
        <taxon>Novispirillum</taxon>
    </lineage>
</organism>
<reference evidence="4 5" key="1">
    <citation type="submission" date="2020-08" db="EMBL/GenBank/DDBJ databases">
        <title>Genomic Encyclopedia of Type Strains, Phase IV (KMG-IV): sequencing the most valuable type-strain genomes for metagenomic binning, comparative biology and taxonomic classification.</title>
        <authorList>
            <person name="Goeker M."/>
        </authorList>
    </citation>
    <scope>NUCLEOTIDE SEQUENCE [LARGE SCALE GENOMIC DNA]</scope>
    <source>
        <strain evidence="4 5">DSM 11590</strain>
    </source>
</reference>
<keyword evidence="5" id="KW-1185">Reference proteome</keyword>
<gene>
    <name evidence="4" type="ORF">FHS48_002511</name>
</gene>